<evidence type="ECO:0000256" key="3">
    <source>
        <dbReference type="ARBA" id="ARBA00023125"/>
    </source>
</evidence>
<gene>
    <name evidence="6" type="ORF">AWB70_07280</name>
</gene>
<dbReference type="PANTHER" id="PTHR30408:SF12">
    <property type="entry name" value="TYPE I RESTRICTION ENZYME MJAVIII SPECIFICITY SUBUNIT"/>
    <property type="match status" value="1"/>
</dbReference>
<evidence type="ECO:0000259" key="5">
    <source>
        <dbReference type="Pfam" id="PF01420"/>
    </source>
</evidence>
<dbReference type="GO" id="GO:0009307">
    <property type="term" value="P:DNA restriction-modification system"/>
    <property type="evidence" value="ECO:0007669"/>
    <property type="project" value="UniProtKB-KW"/>
</dbReference>
<evidence type="ECO:0000256" key="1">
    <source>
        <dbReference type="ARBA" id="ARBA00010923"/>
    </source>
</evidence>
<sequence length="433" mass="48297">MRGDETHLSMSQVHGLVPSKNLTRKSLQSATYAGGKLVAEHDLVLNRLKAHLGVFARAKQTGVVSPDYTVLRPNGIVSVRYCESLFRTPMYIAEFRRRTKGIVEGFWRLYTDDFYDVSALIPPPEEQNQIVAYLRVQDAHIARFIKAKRELIGLLTEQNLRIIDQAVTRGIDASVKLKPSGIGWLGDVPEHWEIASIKHVVDVRLSGVDKHSHEDETPVRLCNYTNVYKNDRITNDVDLMRATATTAEIARLTLKAGDVIITKDSETPDDIGVPAWVPEDLPGVICAYHLGLLRPEPKRVVGEFLFRAIGSTRIAQQFHVLATGVTRFALGKHDVKNAVIPLPPKLEEQQAICRWIADECQPLDEAIARAEAEITLIREYRDRLISDAVTGQIDLRDWRPGPDDEVGDGDLAALDDGDDEVCSTDEEDADGNE</sequence>
<feature type="compositionally biased region" description="Acidic residues" evidence="4">
    <location>
        <begin position="403"/>
        <end position="433"/>
    </location>
</feature>
<dbReference type="InterPro" id="IPR044946">
    <property type="entry name" value="Restrct_endonuc_typeI_TRD_sf"/>
</dbReference>
<dbReference type="Gene3D" id="3.90.220.20">
    <property type="entry name" value="DNA methylase specificity domains"/>
    <property type="match status" value="2"/>
</dbReference>
<dbReference type="PANTHER" id="PTHR30408">
    <property type="entry name" value="TYPE-1 RESTRICTION ENZYME ECOKI SPECIFICITY PROTEIN"/>
    <property type="match status" value="1"/>
</dbReference>
<comment type="similarity">
    <text evidence="1">Belongs to the type-I restriction system S methylase family.</text>
</comment>
<accession>A0A158JQ68</accession>
<dbReference type="SUPFAM" id="SSF116734">
    <property type="entry name" value="DNA methylase specificity domain"/>
    <property type="match status" value="2"/>
</dbReference>
<dbReference type="GO" id="GO:0003677">
    <property type="term" value="F:DNA binding"/>
    <property type="evidence" value="ECO:0007669"/>
    <property type="project" value="UniProtKB-KW"/>
</dbReference>
<proteinExistence type="inferred from homology"/>
<feature type="region of interest" description="Disordered" evidence="4">
    <location>
        <begin position="395"/>
        <end position="433"/>
    </location>
</feature>
<evidence type="ECO:0000256" key="2">
    <source>
        <dbReference type="ARBA" id="ARBA00022747"/>
    </source>
</evidence>
<evidence type="ECO:0000313" key="7">
    <source>
        <dbReference type="Proteomes" id="UP000054740"/>
    </source>
</evidence>
<evidence type="ECO:0000313" key="6">
    <source>
        <dbReference type="EMBL" id="SAL70957.1"/>
    </source>
</evidence>
<keyword evidence="2" id="KW-0680">Restriction system</keyword>
<evidence type="ECO:0000256" key="4">
    <source>
        <dbReference type="SAM" id="MobiDB-lite"/>
    </source>
</evidence>
<feature type="domain" description="Type I restriction modification DNA specificity" evidence="5">
    <location>
        <begin position="189"/>
        <end position="354"/>
    </location>
</feature>
<organism evidence="6 7">
    <name type="scientific">Caballeronia cordobensis</name>
    <name type="common">Burkholderia cordobensis</name>
    <dbReference type="NCBI Taxonomy" id="1353886"/>
    <lineage>
        <taxon>Bacteria</taxon>
        <taxon>Pseudomonadati</taxon>
        <taxon>Pseudomonadota</taxon>
        <taxon>Betaproteobacteria</taxon>
        <taxon>Burkholderiales</taxon>
        <taxon>Burkholderiaceae</taxon>
        <taxon>Caballeronia</taxon>
    </lineage>
</organism>
<dbReference type="EMBL" id="FCNY02000037">
    <property type="protein sequence ID" value="SAL70957.1"/>
    <property type="molecule type" value="Genomic_DNA"/>
</dbReference>
<name>A0A158JQ68_CABCO</name>
<protein>
    <submittedName>
        <fullName evidence="6">Type I restriction enzyme specificity protein</fullName>
    </submittedName>
</protein>
<dbReference type="InterPro" id="IPR052021">
    <property type="entry name" value="Type-I_RS_S_subunit"/>
</dbReference>
<dbReference type="Pfam" id="PF01420">
    <property type="entry name" value="Methylase_S"/>
    <property type="match status" value="1"/>
</dbReference>
<keyword evidence="3" id="KW-0238">DNA-binding</keyword>
<keyword evidence="7" id="KW-1185">Reference proteome</keyword>
<dbReference type="InterPro" id="IPR000055">
    <property type="entry name" value="Restrct_endonuc_typeI_TRD"/>
</dbReference>
<dbReference type="AlphaFoldDB" id="A0A158JQ68"/>
<dbReference type="Proteomes" id="UP000054740">
    <property type="component" value="Unassembled WGS sequence"/>
</dbReference>
<reference evidence="7" key="1">
    <citation type="submission" date="2016-01" db="EMBL/GenBank/DDBJ databases">
        <authorList>
            <person name="Peeters C."/>
        </authorList>
    </citation>
    <scope>NUCLEOTIDE SEQUENCE [LARGE SCALE GENOMIC DNA]</scope>
</reference>